<proteinExistence type="predicted"/>
<gene>
    <name evidence="2" type="ORF">PtA15_14A401</name>
</gene>
<dbReference type="GeneID" id="77804009"/>
<dbReference type="Proteomes" id="UP001164743">
    <property type="component" value="Chromosome 14A"/>
</dbReference>
<feature type="compositionally biased region" description="Polar residues" evidence="1">
    <location>
        <begin position="132"/>
        <end position="141"/>
    </location>
</feature>
<dbReference type="EMBL" id="CP110434">
    <property type="protein sequence ID" value="WAQ91517.1"/>
    <property type="molecule type" value="Genomic_DNA"/>
</dbReference>
<organism evidence="2 3">
    <name type="scientific">Puccinia triticina</name>
    <dbReference type="NCBI Taxonomy" id="208348"/>
    <lineage>
        <taxon>Eukaryota</taxon>
        <taxon>Fungi</taxon>
        <taxon>Dikarya</taxon>
        <taxon>Basidiomycota</taxon>
        <taxon>Pucciniomycotina</taxon>
        <taxon>Pucciniomycetes</taxon>
        <taxon>Pucciniales</taxon>
        <taxon>Pucciniaceae</taxon>
        <taxon>Puccinia</taxon>
    </lineage>
</organism>
<feature type="region of interest" description="Disordered" evidence="1">
    <location>
        <begin position="78"/>
        <end position="100"/>
    </location>
</feature>
<feature type="region of interest" description="Disordered" evidence="1">
    <location>
        <begin position="251"/>
        <end position="275"/>
    </location>
</feature>
<name>A0ABY7D5G4_9BASI</name>
<dbReference type="RefSeq" id="XP_053027072.1">
    <property type="nucleotide sequence ID" value="XM_053163114.1"/>
</dbReference>
<accession>A0ABY7D5G4</accession>
<sequence length="353" mass="37617">MILVFPDGVLVSEQRRGRLRFSRSGSLWGMGREGALTATDRLGAGRPRLATQFRRQPRPAYLQSQPVSIAFARPLASIPSPSVHPSGGTRGQPSSRAISPIDRRMLSAQRRDEPIPHRPVCTMHVPAVGAPGNTQPSTSVPGQEAHESGSGAWPARDSWPWAASRSCDTVPDGLERMHKLAGEWCAQEPGPPRLALPGPPFDEHARACLPCPAVRLRQKPRGPAPTPVFLACFRAPPAPRKATGLWSGMAGGPSGRAGARTRPGGSSAPAGLGLRKRSSRGRLGTVAVSLERPDLCLSSLPPASALRRIDGAVKVSIGQTYCNVACIHIEINTPLQLILCNSSVFTYELEPNP</sequence>
<evidence type="ECO:0000256" key="1">
    <source>
        <dbReference type="SAM" id="MobiDB-lite"/>
    </source>
</evidence>
<reference evidence="2" key="1">
    <citation type="submission" date="2022-10" db="EMBL/GenBank/DDBJ databases">
        <title>Puccinia triticina Genome sequencing and assembly.</title>
        <authorList>
            <person name="Li C."/>
        </authorList>
    </citation>
    <scope>NUCLEOTIDE SEQUENCE</scope>
    <source>
        <strain evidence="2">Pt15</strain>
    </source>
</reference>
<feature type="region of interest" description="Disordered" evidence="1">
    <location>
        <begin position="127"/>
        <end position="158"/>
    </location>
</feature>
<evidence type="ECO:0000313" key="2">
    <source>
        <dbReference type="EMBL" id="WAQ91517.1"/>
    </source>
</evidence>
<protein>
    <submittedName>
        <fullName evidence="2">Uncharacterized protein</fullName>
    </submittedName>
</protein>
<keyword evidence="3" id="KW-1185">Reference proteome</keyword>
<evidence type="ECO:0000313" key="3">
    <source>
        <dbReference type="Proteomes" id="UP001164743"/>
    </source>
</evidence>